<accession>A0A853C6Y8</accession>
<dbReference type="InterPro" id="IPR002937">
    <property type="entry name" value="Amino_oxidase"/>
</dbReference>
<dbReference type="InterPro" id="IPR050464">
    <property type="entry name" value="Zeta_carotene_desat/Oxidored"/>
</dbReference>
<proteinExistence type="predicted"/>
<dbReference type="InterPro" id="IPR010775">
    <property type="entry name" value="DUF1365"/>
</dbReference>
<dbReference type="Gene3D" id="3.90.660.20">
    <property type="entry name" value="Protoporphyrinogen oxidase, mitochondrial, domain 2"/>
    <property type="match status" value="1"/>
</dbReference>
<organism evidence="2 3">
    <name type="scientific">Nocardioides thalensis</name>
    <dbReference type="NCBI Taxonomy" id="1914755"/>
    <lineage>
        <taxon>Bacteria</taxon>
        <taxon>Bacillati</taxon>
        <taxon>Actinomycetota</taxon>
        <taxon>Actinomycetes</taxon>
        <taxon>Propionibacteriales</taxon>
        <taxon>Nocardioidaceae</taxon>
        <taxon>Nocardioides</taxon>
    </lineage>
</organism>
<name>A0A853C6Y8_9ACTN</name>
<feature type="domain" description="Amine oxidase" evidence="1">
    <location>
        <begin position="17"/>
        <end position="424"/>
    </location>
</feature>
<dbReference type="PANTHER" id="PTHR42923">
    <property type="entry name" value="PROTOPORPHYRINOGEN OXIDASE"/>
    <property type="match status" value="1"/>
</dbReference>
<evidence type="ECO:0000313" key="2">
    <source>
        <dbReference type="EMBL" id="NYJ02238.1"/>
    </source>
</evidence>
<dbReference type="Gene3D" id="3.50.50.60">
    <property type="entry name" value="FAD/NAD(P)-binding domain"/>
    <property type="match status" value="1"/>
</dbReference>
<sequence>MTAPATPRRIGVVGSGIAGLTAAYVASRSAHVTLLETDERLGGHADTHFVTDGATGRRLAIDTGFIVHNRRTYPVLLRLFDELGVRTQGSEMSMSIADEASGLEWAGALGVRGLFPTAANLRDRDFLTMLVEIPRFHRRARRLLRQSADASAGMTLAEFLDAGGFSPYFRRHFAEPLVAAVWSCDPDRAAHYPAAYLFTFLHHHGMLRVFGSPTWRTVSGGSRSYVDRVAAAVRTAGGEVRTSTPVLGVTETPTGVLVRTASGEETFDAVVVATHPHQALALLTHPTPAQSEILGELPYVANTALLHTDARLLPSAANARASWNFRRPHVGSGSVQVTYDLTRLQRLPTDIRYLVTLGGEHFVDPAKVIARRDYEHPLYTPTSVAARARLREADTARVVLAGAYHGWGFHEDGARSGLEAAERLGLRWPPAPVPDRAPVDLAPPRAARTAAPVAYATTITHRRRQPIGHAFRHRSHLWVVDLDGLPADGRIGRLRGQIAAIDHFTGRAPTVRADLDAFLARHDIDLRGGRVLMAAHARALGHCFNPISVFWCWAGRDTSGPPAATVVEVHNTYGDRHAYLVPADERGTGTVDKAMYVSPFHGTDGSYRVVAPPPTGPSGRLAVAVRLHNEDGSVFDASLVGAPSRIPLLPLAGLRGALLIRRHGVALWLRGLQVRPRPVHHQEGAR</sequence>
<dbReference type="Pfam" id="PF01593">
    <property type="entry name" value="Amino_oxidase"/>
    <property type="match status" value="1"/>
</dbReference>
<keyword evidence="3" id="KW-1185">Reference proteome</keyword>
<gene>
    <name evidence="2" type="ORF">HNR19_002936</name>
</gene>
<dbReference type="Proteomes" id="UP000530424">
    <property type="component" value="Unassembled WGS sequence"/>
</dbReference>
<dbReference type="Gene3D" id="1.10.3110.10">
    <property type="entry name" value="protoporphyrinogen ix oxidase, domain 3"/>
    <property type="match status" value="1"/>
</dbReference>
<dbReference type="EMBL" id="JACCFP010000001">
    <property type="protein sequence ID" value="NYJ02238.1"/>
    <property type="molecule type" value="Genomic_DNA"/>
</dbReference>
<dbReference type="PANTHER" id="PTHR42923:SF17">
    <property type="entry name" value="AMINE OXIDASE DOMAIN-CONTAINING PROTEIN"/>
    <property type="match status" value="1"/>
</dbReference>
<protein>
    <submittedName>
        <fullName evidence="2">Putative NAD/FAD-binding protein/DUF1365 family protein</fullName>
    </submittedName>
</protein>
<dbReference type="Pfam" id="PF07103">
    <property type="entry name" value="DUF1365"/>
    <property type="match status" value="1"/>
</dbReference>
<dbReference type="SUPFAM" id="SSF51905">
    <property type="entry name" value="FAD/NAD(P)-binding domain"/>
    <property type="match status" value="1"/>
</dbReference>
<evidence type="ECO:0000313" key="3">
    <source>
        <dbReference type="Proteomes" id="UP000530424"/>
    </source>
</evidence>
<dbReference type="RefSeq" id="WP_179668633.1">
    <property type="nucleotide sequence ID" value="NZ_JACCFP010000001.1"/>
</dbReference>
<reference evidence="2 3" key="1">
    <citation type="submission" date="2020-07" db="EMBL/GenBank/DDBJ databases">
        <title>Sequencing the genomes of 1000 actinobacteria strains.</title>
        <authorList>
            <person name="Klenk H.-P."/>
        </authorList>
    </citation>
    <scope>NUCLEOTIDE SEQUENCE [LARGE SCALE GENOMIC DNA]</scope>
    <source>
        <strain evidence="2 3">DSM 103833</strain>
    </source>
</reference>
<dbReference type="InterPro" id="IPR036188">
    <property type="entry name" value="FAD/NAD-bd_sf"/>
</dbReference>
<dbReference type="AlphaFoldDB" id="A0A853C6Y8"/>
<dbReference type="GO" id="GO:0016491">
    <property type="term" value="F:oxidoreductase activity"/>
    <property type="evidence" value="ECO:0007669"/>
    <property type="project" value="InterPro"/>
</dbReference>
<comment type="caution">
    <text evidence="2">The sequence shown here is derived from an EMBL/GenBank/DDBJ whole genome shotgun (WGS) entry which is preliminary data.</text>
</comment>
<evidence type="ECO:0000259" key="1">
    <source>
        <dbReference type="Pfam" id="PF01593"/>
    </source>
</evidence>